<dbReference type="InterPro" id="IPR022966">
    <property type="entry name" value="RNase_II/R_CS"/>
</dbReference>
<gene>
    <name evidence="4" type="ORF">METZ01_LOCUS215560</name>
</gene>
<proteinExistence type="predicted"/>
<dbReference type="SMART" id="SM00316">
    <property type="entry name" value="S1"/>
    <property type="match status" value="1"/>
</dbReference>
<evidence type="ECO:0000259" key="3">
    <source>
        <dbReference type="PROSITE" id="PS50126"/>
    </source>
</evidence>
<dbReference type="EMBL" id="UINC01050118">
    <property type="protein sequence ID" value="SVB62706.1"/>
    <property type="molecule type" value="Genomic_DNA"/>
</dbReference>
<dbReference type="GO" id="GO:0006402">
    <property type="term" value="P:mRNA catabolic process"/>
    <property type="evidence" value="ECO:0007669"/>
    <property type="project" value="TreeGrafter"/>
</dbReference>
<dbReference type="InterPro" id="IPR003029">
    <property type="entry name" value="S1_domain"/>
</dbReference>
<dbReference type="AlphaFoldDB" id="A0A382FHY5"/>
<dbReference type="PANTHER" id="PTHR23355:SF9">
    <property type="entry name" value="DIS3-LIKE EXONUCLEASE 2"/>
    <property type="match status" value="1"/>
</dbReference>
<keyword evidence="1" id="KW-0540">Nuclease</keyword>
<sequence>SLDVERFGGLLKRLKLGVYVPDGDMSPNDFKNILRYVEDSPYRSLIETVALRTMSKAEYSIKNAGHFGLAFRHYTHFTSPIRRYPDLMVHRIIKMVCGQSFEPKAEWREMMGKAVKLSNASEIEAKNAEREYIKVKQLRWLSERIGATFEGIISGVVNFGIFVGLRSSMAEGLVHLDTLEDDEYSYDEDSYCLRGRKYKGEYRLGDTVTVRVLSVQFDKQRANFILENL</sequence>
<dbReference type="InterPro" id="IPR001900">
    <property type="entry name" value="RNase_II/R"/>
</dbReference>
<dbReference type="Pfam" id="PF00575">
    <property type="entry name" value="S1"/>
    <property type="match status" value="1"/>
</dbReference>
<evidence type="ECO:0000256" key="1">
    <source>
        <dbReference type="ARBA" id="ARBA00022722"/>
    </source>
</evidence>
<dbReference type="PROSITE" id="PS50126">
    <property type="entry name" value="S1"/>
    <property type="match status" value="1"/>
</dbReference>
<dbReference type="PROSITE" id="PS01175">
    <property type="entry name" value="RIBONUCLEASE_II"/>
    <property type="match status" value="1"/>
</dbReference>
<feature type="domain" description="S1 motif" evidence="3">
    <location>
        <begin position="146"/>
        <end position="227"/>
    </location>
</feature>
<dbReference type="InterPro" id="IPR012340">
    <property type="entry name" value="NA-bd_OB-fold"/>
</dbReference>
<dbReference type="GO" id="GO:0003723">
    <property type="term" value="F:RNA binding"/>
    <property type="evidence" value="ECO:0007669"/>
    <property type="project" value="InterPro"/>
</dbReference>
<dbReference type="PANTHER" id="PTHR23355">
    <property type="entry name" value="RIBONUCLEASE"/>
    <property type="match status" value="1"/>
</dbReference>
<name>A0A382FHY5_9ZZZZ</name>
<feature type="non-terminal residue" evidence="4">
    <location>
        <position position="1"/>
    </location>
</feature>
<organism evidence="4">
    <name type="scientific">marine metagenome</name>
    <dbReference type="NCBI Taxonomy" id="408172"/>
    <lineage>
        <taxon>unclassified sequences</taxon>
        <taxon>metagenomes</taxon>
        <taxon>ecological metagenomes</taxon>
    </lineage>
</organism>
<dbReference type="InterPro" id="IPR050180">
    <property type="entry name" value="RNR_Ribonuclease"/>
</dbReference>
<accession>A0A382FHY5</accession>
<dbReference type="GO" id="GO:0016787">
    <property type="term" value="F:hydrolase activity"/>
    <property type="evidence" value="ECO:0007669"/>
    <property type="project" value="UniProtKB-KW"/>
</dbReference>
<reference evidence="4" key="1">
    <citation type="submission" date="2018-05" db="EMBL/GenBank/DDBJ databases">
        <authorList>
            <person name="Lanie J.A."/>
            <person name="Ng W.-L."/>
            <person name="Kazmierczak K.M."/>
            <person name="Andrzejewski T.M."/>
            <person name="Davidsen T.M."/>
            <person name="Wayne K.J."/>
            <person name="Tettelin H."/>
            <person name="Glass J.I."/>
            <person name="Rusch D."/>
            <person name="Podicherti R."/>
            <person name="Tsui H.-C.T."/>
            <person name="Winkler M.E."/>
        </authorList>
    </citation>
    <scope>NUCLEOTIDE SEQUENCE</scope>
</reference>
<evidence type="ECO:0000313" key="4">
    <source>
        <dbReference type="EMBL" id="SVB62706.1"/>
    </source>
</evidence>
<dbReference type="GO" id="GO:0005829">
    <property type="term" value="C:cytosol"/>
    <property type="evidence" value="ECO:0007669"/>
    <property type="project" value="TreeGrafter"/>
</dbReference>
<keyword evidence="2" id="KW-0378">Hydrolase</keyword>
<dbReference type="Gene3D" id="2.40.50.140">
    <property type="entry name" value="Nucleic acid-binding proteins"/>
    <property type="match status" value="1"/>
</dbReference>
<dbReference type="GO" id="GO:0004540">
    <property type="term" value="F:RNA nuclease activity"/>
    <property type="evidence" value="ECO:0007669"/>
    <property type="project" value="InterPro"/>
</dbReference>
<evidence type="ECO:0000256" key="2">
    <source>
        <dbReference type="ARBA" id="ARBA00022801"/>
    </source>
</evidence>
<dbReference type="SUPFAM" id="SSF50249">
    <property type="entry name" value="Nucleic acid-binding proteins"/>
    <property type="match status" value="2"/>
</dbReference>
<dbReference type="CDD" id="cd04471">
    <property type="entry name" value="S1_RNase_R"/>
    <property type="match status" value="1"/>
</dbReference>
<protein>
    <recommendedName>
        <fullName evidence="3">S1 motif domain-containing protein</fullName>
    </recommendedName>
</protein>
<dbReference type="Pfam" id="PF00773">
    <property type="entry name" value="RNB"/>
    <property type="match status" value="1"/>
</dbReference>